<dbReference type="Proteomes" id="UP001257060">
    <property type="component" value="Unassembled WGS sequence"/>
</dbReference>
<feature type="region of interest" description="Disordered" evidence="1">
    <location>
        <begin position="82"/>
        <end position="112"/>
    </location>
</feature>
<evidence type="ECO:0000313" key="2">
    <source>
        <dbReference type="EMBL" id="MDS0300985.1"/>
    </source>
</evidence>
<comment type="caution">
    <text evidence="2">The sequence shown here is derived from an EMBL/GenBank/DDBJ whole genome shotgun (WGS) entry which is preliminary data.</text>
</comment>
<dbReference type="RefSeq" id="WP_310925908.1">
    <property type="nucleotide sequence ID" value="NZ_JAMQOP010000005.1"/>
</dbReference>
<evidence type="ECO:0000256" key="1">
    <source>
        <dbReference type="SAM" id="MobiDB-lite"/>
    </source>
</evidence>
<gene>
    <name evidence="2" type="ORF">NDI76_19755</name>
</gene>
<dbReference type="EMBL" id="JAMQOP010000005">
    <property type="protein sequence ID" value="MDS0300985.1"/>
    <property type="molecule type" value="Genomic_DNA"/>
</dbReference>
<reference evidence="2 3" key="1">
    <citation type="submission" date="2022-06" db="EMBL/GenBank/DDBJ databases">
        <title>Halogeometricum sp. a new haloarchaeum isolate from saline soil.</title>
        <authorList>
            <person name="Strakova D."/>
            <person name="Galisteo C."/>
            <person name="Sanchez-Porro C."/>
            <person name="Ventosa A."/>
        </authorList>
    </citation>
    <scope>NUCLEOTIDE SEQUENCE [LARGE SCALE GENOMIC DNA]</scope>
    <source>
        <strain evidence="2 3">S1BR25-6</strain>
    </source>
</reference>
<name>A0ABU2GJJ5_9EURY</name>
<proteinExistence type="predicted"/>
<feature type="region of interest" description="Disordered" evidence="1">
    <location>
        <begin position="14"/>
        <end position="44"/>
    </location>
</feature>
<organism evidence="2 3">
    <name type="scientific">Halogeometricum salsisoli</name>
    <dbReference type="NCBI Taxonomy" id="2950536"/>
    <lineage>
        <taxon>Archaea</taxon>
        <taxon>Methanobacteriati</taxon>
        <taxon>Methanobacteriota</taxon>
        <taxon>Stenosarchaea group</taxon>
        <taxon>Halobacteria</taxon>
        <taxon>Halobacteriales</taxon>
        <taxon>Haloferacaceae</taxon>
        <taxon>Halogeometricum</taxon>
    </lineage>
</organism>
<keyword evidence="3" id="KW-1185">Reference proteome</keyword>
<sequence>MSKDKWFYGAVAVPSSVPMPTPASPGSDPKDTESDTIRVTLGGERVVATDEATGKEGSGQTKWEALNDLAEALRYDESFGDRLSGRLADSGGDSVEDGATPGRADEPPVAPR</sequence>
<protein>
    <submittedName>
        <fullName evidence="2">Uncharacterized protein</fullName>
    </submittedName>
</protein>
<evidence type="ECO:0000313" key="3">
    <source>
        <dbReference type="Proteomes" id="UP001257060"/>
    </source>
</evidence>
<accession>A0ABU2GJJ5</accession>